<feature type="transmembrane region" description="Helical" evidence="10">
    <location>
        <begin position="220"/>
        <end position="244"/>
    </location>
</feature>
<dbReference type="Pfam" id="PF01554">
    <property type="entry name" value="MatE"/>
    <property type="match status" value="2"/>
</dbReference>
<dbReference type="GO" id="GO:0042910">
    <property type="term" value="F:xenobiotic transmembrane transporter activity"/>
    <property type="evidence" value="ECO:0007669"/>
    <property type="project" value="InterPro"/>
</dbReference>
<dbReference type="CDD" id="cd13139">
    <property type="entry name" value="MATE_like_14"/>
    <property type="match status" value="1"/>
</dbReference>
<dbReference type="GO" id="GO:0005886">
    <property type="term" value="C:plasma membrane"/>
    <property type="evidence" value="ECO:0007669"/>
    <property type="project" value="UniProtKB-SubCell"/>
</dbReference>
<evidence type="ECO:0000256" key="2">
    <source>
        <dbReference type="ARBA" id="ARBA00022448"/>
    </source>
</evidence>
<comment type="subcellular location">
    <subcellularLocation>
        <location evidence="1">Cell membrane</location>
        <topology evidence="1">Multi-pass membrane protein</topology>
    </subcellularLocation>
</comment>
<evidence type="ECO:0000256" key="9">
    <source>
        <dbReference type="ARBA" id="ARBA00031636"/>
    </source>
</evidence>
<comment type="caution">
    <text evidence="11">The sequence shown here is derived from an EMBL/GenBank/DDBJ whole genome shotgun (WGS) entry which is preliminary data.</text>
</comment>
<dbReference type="GO" id="GO:0006811">
    <property type="term" value="P:monoatomic ion transport"/>
    <property type="evidence" value="ECO:0007669"/>
    <property type="project" value="UniProtKB-KW"/>
</dbReference>
<gene>
    <name evidence="11" type="ORF">A4R26_05685</name>
</gene>
<keyword evidence="2" id="KW-0813">Transport</keyword>
<evidence type="ECO:0000256" key="1">
    <source>
        <dbReference type="ARBA" id="ARBA00004651"/>
    </source>
</evidence>
<dbReference type="PIRSF" id="PIRSF006603">
    <property type="entry name" value="DinF"/>
    <property type="match status" value="1"/>
</dbReference>
<dbReference type="Proteomes" id="UP000192276">
    <property type="component" value="Unassembled WGS sequence"/>
</dbReference>
<evidence type="ECO:0000313" key="12">
    <source>
        <dbReference type="Proteomes" id="UP000192276"/>
    </source>
</evidence>
<reference evidence="12" key="1">
    <citation type="submission" date="2016-04" db="EMBL/GenBank/DDBJ databases">
        <authorList>
            <person name="Chen L."/>
            <person name="Zhuang W."/>
            <person name="Wang G."/>
        </authorList>
    </citation>
    <scope>NUCLEOTIDE SEQUENCE [LARGE SCALE GENOMIC DNA]</scope>
    <source>
        <strain evidence="12">208</strain>
    </source>
</reference>
<sequence length="475" mass="51262">MKLYKQKIKAALSYSTYLFELLKLAVAGKEKKFTTGSINRAIVLLAVPMVLELVMESLFVCANLFFVSRLGASAISIAGTTESIVTFSYSVAIGLSVSASSIISRRVGEKKPKTAGLTAMQVIYTGLAVSLLISTITSVFYREILQWMGLSSALINEGALFCRLMFGSTLFLLLRIAINGIFRGSGDAALAMRTLWLSNGINIVLCPILIFGWGPVPAMGLTGAALATAGARIAGVVYQSWYLLRGKTIITIGKAQLLFVPAIIGKIVKQAAGGTLQYMIPASSWMFMIKIVSHFGPNALAGYIIAQRVASVATMPAWGIGNAAGVLTGQNLGAKQPERAVQTVWKAGTVNMCFLILVAGFWFFAAKPVVSLFSDVPEVISYSIMYIQFISMAYILLGYTMVISRSLNAAGDIKQVSLLYILMFYITQLPLAWLLGVVFNWGPKGIFIAILVSELVLAIACITVFKKGKWKTIKV</sequence>
<feature type="transmembrane region" description="Helical" evidence="10">
    <location>
        <begin position="86"/>
        <end position="103"/>
    </location>
</feature>
<name>A0A1V9FED9_9BACT</name>
<organism evidence="11 12">
    <name type="scientific">Niastella populi</name>
    <dbReference type="NCBI Taxonomy" id="550983"/>
    <lineage>
        <taxon>Bacteria</taxon>
        <taxon>Pseudomonadati</taxon>
        <taxon>Bacteroidota</taxon>
        <taxon>Chitinophagia</taxon>
        <taxon>Chitinophagales</taxon>
        <taxon>Chitinophagaceae</taxon>
        <taxon>Niastella</taxon>
    </lineage>
</organism>
<evidence type="ECO:0000256" key="5">
    <source>
        <dbReference type="ARBA" id="ARBA00022692"/>
    </source>
</evidence>
<dbReference type="NCBIfam" id="TIGR00797">
    <property type="entry name" value="matE"/>
    <property type="match status" value="1"/>
</dbReference>
<dbReference type="InterPro" id="IPR048279">
    <property type="entry name" value="MdtK-like"/>
</dbReference>
<feature type="transmembrane region" description="Helical" evidence="10">
    <location>
        <begin position="115"/>
        <end position="141"/>
    </location>
</feature>
<evidence type="ECO:0000256" key="6">
    <source>
        <dbReference type="ARBA" id="ARBA00022989"/>
    </source>
</evidence>
<keyword evidence="3" id="KW-0050">Antiport</keyword>
<dbReference type="RefSeq" id="WP_081168892.1">
    <property type="nucleotide sequence ID" value="NZ_LWBP01000199.1"/>
</dbReference>
<evidence type="ECO:0000256" key="7">
    <source>
        <dbReference type="ARBA" id="ARBA00023065"/>
    </source>
</evidence>
<keyword evidence="5 10" id="KW-0812">Transmembrane</keyword>
<feature type="transmembrane region" description="Helical" evidence="10">
    <location>
        <begin position="41"/>
        <end position="66"/>
    </location>
</feature>
<feature type="transmembrane region" description="Helical" evidence="10">
    <location>
        <begin position="445"/>
        <end position="465"/>
    </location>
</feature>
<keyword evidence="12" id="KW-1185">Reference proteome</keyword>
<dbReference type="InterPro" id="IPR050222">
    <property type="entry name" value="MATE_MdtK"/>
</dbReference>
<evidence type="ECO:0000256" key="3">
    <source>
        <dbReference type="ARBA" id="ARBA00022449"/>
    </source>
</evidence>
<evidence type="ECO:0000256" key="4">
    <source>
        <dbReference type="ARBA" id="ARBA00022475"/>
    </source>
</evidence>
<proteinExistence type="predicted"/>
<keyword evidence="7" id="KW-0406">Ion transport</keyword>
<dbReference type="PANTHER" id="PTHR43298:SF2">
    <property type="entry name" value="FMN_FAD EXPORTER YEEO-RELATED"/>
    <property type="match status" value="1"/>
</dbReference>
<feature type="transmembrane region" description="Helical" evidence="10">
    <location>
        <begin position="384"/>
        <end position="404"/>
    </location>
</feature>
<evidence type="ECO:0000313" key="11">
    <source>
        <dbReference type="EMBL" id="OQP56647.1"/>
    </source>
</evidence>
<dbReference type="GO" id="GO:0015297">
    <property type="term" value="F:antiporter activity"/>
    <property type="evidence" value="ECO:0007669"/>
    <property type="project" value="UniProtKB-KW"/>
</dbReference>
<dbReference type="PANTHER" id="PTHR43298">
    <property type="entry name" value="MULTIDRUG RESISTANCE PROTEIN NORM-RELATED"/>
    <property type="match status" value="1"/>
</dbReference>
<keyword evidence="6 10" id="KW-1133">Transmembrane helix</keyword>
<dbReference type="OrthoDB" id="9776324at2"/>
<keyword evidence="4" id="KW-1003">Cell membrane</keyword>
<dbReference type="STRING" id="550983.A4R26_05685"/>
<dbReference type="InterPro" id="IPR002528">
    <property type="entry name" value="MATE_fam"/>
</dbReference>
<protein>
    <recommendedName>
        <fullName evidence="9">Multidrug-efflux transporter</fullName>
    </recommendedName>
</protein>
<feature type="transmembrane region" description="Helical" evidence="10">
    <location>
        <begin position="416"/>
        <end position="439"/>
    </location>
</feature>
<feature type="transmembrane region" description="Helical" evidence="10">
    <location>
        <begin position="195"/>
        <end position="214"/>
    </location>
</feature>
<feature type="transmembrane region" description="Helical" evidence="10">
    <location>
        <begin position="344"/>
        <end position="364"/>
    </location>
</feature>
<dbReference type="EMBL" id="LWBP01000199">
    <property type="protein sequence ID" value="OQP56647.1"/>
    <property type="molecule type" value="Genomic_DNA"/>
</dbReference>
<accession>A0A1V9FED9</accession>
<evidence type="ECO:0000256" key="8">
    <source>
        <dbReference type="ARBA" id="ARBA00023136"/>
    </source>
</evidence>
<feature type="transmembrane region" description="Helical" evidence="10">
    <location>
        <begin position="153"/>
        <end position="174"/>
    </location>
</feature>
<dbReference type="AlphaFoldDB" id="A0A1V9FED9"/>
<keyword evidence="8 10" id="KW-0472">Membrane</keyword>
<evidence type="ECO:0000256" key="10">
    <source>
        <dbReference type="SAM" id="Phobius"/>
    </source>
</evidence>